<proteinExistence type="predicted"/>
<feature type="region of interest" description="Disordered" evidence="1">
    <location>
        <begin position="86"/>
        <end position="105"/>
    </location>
</feature>
<comment type="caution">
    <text evidence="2">The sequence shown here is derived from an EMBL/GenBank/DDBJ whole genome shotgun (WGS) entry which is preliminary data.</text>
</comment>
<dbReference type="Proteomes" id="UP000634136">
    <property type="component" value="Unassembled WGS sequence"/>
</dbReference>
<organism evidence="2 3">
    <name type="scientific">Senna tora</name>
    <dbReference type="NCBI Taxonomy" id="362788"/>
    <lineage>
        <taxon>Eukaryota</taxon>
        <taxon>Viridiplantae</taxon>
        <taxon>Streptophyta</taxon>
        <taxon>Embryophyta</taxon>
        <taxon>Tracheophyta</taxon>
        <taxon>Spermatophyta</taxon>
        <taxon>Magnoliopsida</taxon>
        <taxon>eudicotyledons</taxon>
        <taxon>Gunneridae</taxon>
        <taxon>Pentapetalae</taxon>
        <taxon>rosids</taxon>
        <taxon>fabids</taxon>
        <taxon>Fabales</taxon>
        <taxon>Fabaceae</taxon>
        <taxon>Caesalpinioideae</taxon>
        <taxon>Cassia clade</taxon>
        <taxon>Senna</taxon>
    </lineage>
</organism>
<name>A0A834T4G7_9FABA</name>
<evidence type="ECO:0000313" key="2">
    <source>
        <dbReference type="EMBL" id="KAF7814066.1"/>
    </source>
</evidence>
<accession>A0A834T4G7</accession>
<evidence type="ECO:0000313" key="3">
    <source>
        <dbReference type="Proteomes" id="UP000634136"/>
    </source>
</evidence>
<gene>
    <name evidence="2" type="ORF">G2W53_028035</name>
</gene>
<keyword evidence="3" id="KW-1185">Reference proteome</keyword>
<sequence>MSSSEFPQVTSTQKFSGIKRPKLDSQIVHYKTKLRSIIKEPRKHQFTLTTTTWGFSGVAVDVNQSFLGKISGKKNRISASEVKRRLRGTGPLMGRGLGEIAKKRD</sequence>
<dbReference type="EMBL" id="JAAIUW010000009">
    <property type="protein sequence ID" value="KAF7814066.1"/>
    <property type="molecule type" value="Genomic_DNA"/>
</dbReference>
<protein>
    <submittedName>
        <fullName evidence="2">Uncharacterized protein</fullName>
    </submittedName>
</protein>
<dbReference type="AlphaFoldDB" id="A0A834T4G7"/>
<reference evidence="2" key="1">
    <citation type="submission" date="2020-09" db="EMBL/GenBank/DDBJ databases">
        <title>Genome-Enabled Discovery of Anthraquinone Biosynthesis in Senna tora.</title>
        <authorList>
            <person name="Kang S.-H."/>
            <person name="Pandey R.P."/>
            <person name="Lee C.-M."/>
            <person name="Sim J.-S."/>
            <person name="Jeong J.-T."/>
            <person name="Choi B.-S."/>
            <person name="Jung M."/>
            <person name="Ginzburg D."/>
            <person name="Zhao K."/>
            <person name="Won S.Y."/>
            <person name="Oh T.-J."/>
            <person name="Yu Y."/>
            <person name="Kim N.-H."/>
            <person name="Lee O.R."/>
            <person name="Lee T.-H."/>
            <person name="Bashyal P."/>
            <person name="Kim T.-S."/>
            <person name="Lee W.-H."/>
            <person name="Kawkins C."/>
            <person name="Kim C.-K."/>
            <person name="Kim J.S."/>
            <person name="Ahn B.O."/>
            <person name="Rhee S.Y."/>
            <person name="Sohng J.K."/>
        </authorList>
    </citation>
    <scope>NUCLEOTIDE SEQUENCE</scope>
    <source>
        <tissue evidence="2">Leaf</tissue>
    </source>
</reference>
<evidence type="ECO:0000256" key="1">
    <source>
        <dbReference type="SAM" id="MobiDB-lite"/>
    </source>
</evidence>